<keyword evidence="3" id="KW-1185">Reference proteome</keyword>
<accession>A0ABT3GRF1</accession>
<evidence type="ECO:0000259" key="1">
    <source>
        <dbReference type="PROSITE" id="PS50206"/>
    </source>
</evidence>
<comment type="caution">
    <text evidence="2">The sequence shown here is derived from an EMBL/GenBank/DDBJ whole genome shotgun (WGS) entry which is preliminary data.</text>
</comment>
<dbReference type="RefSeq" id="WP_264490179.1">
    <property type="nucleotide sequence ID" value="NZ_JAPDDT010000020.1"/>
</dbReference>
<proteinExistence type="predicted"/>
<gene>
    <name evidence="2" type="ORF">OKA05_26165</name>
</gene>
<sequence>MKSFAAAGITLLASCQDQAPPPPMTTPVPAATPAAIPAKPTTPPVKAGKLTSIDLPTLFPRQQAGTVLLYDARPGFVAGFGKIPGAISWSRHDFDARLSQGEAEIRAAKAAGKPVVIYCTDAACPDARAVAEKLVARGHDIAILDGGFAAWKEAGLPTE</sequence>
<dbReference type="CDD" id="cd00158">
    <property type="entry name" value="RHOD"/>
    <property type="match status" value="1"/>
</dbReference>
<evidence type="ECO:0000313" key="3">
    <source>
        <dbReference type="Proteomes" id="UP001320876"/>
    </source>
</evidence>
<dbReference type="PROSITE" id="PS51257">
    <property type="entry name" value="PROKAR_LIPOPROTEIN"/>
    <property type="match status" value="1"/>
</dbReference>
<reference evidence="2 3" key="1">
    <citation type="submission" date="2022-10" db="EMBL/GenBank/DDBJ databases">
        <title>Luteolibacter arcticus strain CCTCC AB 2014275, whole genome shotgun sequencing project.</title>
        <authorList>
            <person name="Zhao G."/>
            <person name="Shen L."/>
        </authorList>
    </citation>
    <scope>NUCLEOTIDE SEQUENCE [LARGE SCALE GENOMIC DNA]</scope>
    <source>
        <strain evidence="2 3">CCTCC AB 2014275</strain>
    </source>
</reference>
<name>A0ABT3GRF1_9BACT</name>
<dbReference type="Pfam" id="PF00581">
    <property type="entry name" value="Rhodanese"/>
    <property type="match status" value="1"/>
</dbReference>
<dbReference type="SUPFAM" id="SSF52821">
    <property type="entry name" value="Rhodanese/Cell cycle control phosphatase"/>
    <property type="match status" value="1"/>
</dbReference>
<dbReference type="InterPro" id="IPR036873">
    <property type="entry name" value="Rhodanese-like_dom_sf"/>
</dbReference>
<dbReference type="PROSITE" id="PS50206">
    <property type="entry name" value="RHODANESE_3"/>
    <property type="match status" value="1"/>
</dbReference>
<dbReference type="Proteomes" id="UP001320876">
    <property type="component" value="Unassembled WGS sequence"/>
</dbReference>
<dbReference type="EMBL" id="JAPDDT010000020">
    <property type="protein sequence ID" value="MCW1926072.1"/>
    <property type="molecule type" value="Genomic_DNA"/>
</dbReference>
<feature type="domain" description="Rhodanese" evidence="1">
    <location>
        <begin position="63"/>
        <end position="159"/>
    </location>
</feature>
<protein>
    <submittedName>
        <fullName evidence="2">Rhodanese-like domain-containing protein</fullName>
    </submittedName>
</protein>
<dbReference type="Gene3D" id="3.40.250.10">
    <property type="entry name" value="Rhodanese-like domain"/>
    <property type="match status" value="1"/>
</dbReference>
<dbReference type="SMART" id="SM00450">
    <property type="entry name" value="RHOD"/>
    <property type="match status" value="1"/>
</dbReference>
<organism evidence="2 3">
    <name type="scientific">Luteolibacter arcticus</name>
    <dbReference type="NCBI Taxonomy" id="1581411"/>
    <lineage>
        <taxon>Bacteria</taxon>
        <taxon>Pseudomonadati</taxon>
        <taxon>Verrucomicrobiota</taxon>
        <taxon>Verrucomicrobiia</taxon>
        <taxon>Verrucomicrobiales</taxon>
        <taxon>Verrucomicrobiaceae</taxon>
        <taxon>Luteolibacter</taxon>
    </lineage>
</organism>
<evidence type="ECO:0000313" key="2">
    <source>
        <dbReference type="EMBL" id="MCW1926072.1"/>
    </source>
</evidence>
<dbReference type="InterPro" id="IPR001763">
    <property type="entry name" value="Rhodanese-like_dom"/>
</dbReference>